<evidence type="ECO:0000313" key="3">
    <source>
        <dbReference type="Proteomes" id="UP000643610"/>
    </source>
</evidence>
<dbReference type="EMBL" id="JACOFU010000003">
    <property type="protein sequence ID" value="MBC3831864.1"/>
    <property type="molecule type" value="Genomic_DNA"/>
</dbReference>
<dbReference type="Gene3D" id="3.40.570.10">
    <property type="entry name" value="Extracellular Endonuclease, subunit A"/>
    <property type="match status" value="1"/>
</dbReference>
<dbReference type="Pfam" id="PF13699">
    <property type="entry name" value="eCIS_core"/>
    <property type="match status" value="1"/>
</dbReference>
<dbReference type="Proteomes" id="UP000643610">
    <property type="component" value="Unassembled WGS sequence"/>
</dbReference>
<organism evidence="2 3">
    <name type="scientific">Undibacterium amnicola</name>
    <dbReference type="NCBI Taxonomy" id="1834038"/>
    <lineage>
        <taxon>Bacteria</taxon>
        <taxon>Pseudomonadati</taxon>
        <taxon>Pseudomonadota</taxon>
        <taxon>Betaproteobacteria</taxon>
        <taxon>Burkholderiales</taxon>
        <taxon>Oxalobacteraceae</taxon>
        <taxon>Undibacterium</taxon>
    </lineage>
</organism>
<name>A0ABR6XS46_9BURK</name>
<accession>A0ABR6XS46</accession>
<keyword evidence="3" id="KW-1185">Reference proteome</keyword>
<evidence type="ECO:0000313" key="2">
    <source>
        <dbReference type="EMBL" id="MBC3831864.1"/>
    </source>
</evidence>
<dbReference type="InterPro" id="IPR025295">
    <property type="entry name" value="eCIS_core_dom"/>
</dbReference>
<sequence length="549" mass="61157">MQTRTSLLADQSYTQHSARSTLATQLRQSGATQVFDTRDTQSIQRQVQSRANQSSAVSQLALLQAKMVGKAEVVQRVEEELLQSKFDPIQRAEEELLQGKFSNVQRVEDEEPLQAKFGPAQLVERTEPNNTGLPNQLKSGIESLSGMSMDHVKVHYNSSQPAQLNAHAYAQGSEIHVAPGQEQYLPHEAWHVVQQAQGRVKPTRQMKSGVTVNDDAGLESEADVMGARALQTKSRSYTADSNHITRQLFSNVSMNPVQLATTIEYGPLTDFAFNYGKNKSVTGKVGTLMSAHLDPKKPEIGTDTSGSNAFNSLFDQLQSRTNSTWVRGHLLNHDLGGVAHYNNLFPLTTAANGEHYQEVEKQVKHWIGKKYEVDYQVKAEQIDTDGRGKFVCYAKPTTGGETDNIVHKTIYSMPYKVDSTREYDNKANTEVAKYSAVIPGEHNTVSRDQYVGKYTTNSKWKHKSGTSKANNRKVSDTLEEGDLNDILSLQDLSDDDQEIAHHTNLLANAIFEKFEQAPDMEIAEEVVRGHDPGDNFSNWLKVYKKEAGI</sequence>
<protein>
    <submittedName>
        <fullName evidence="2">DUF4157 domain-containing protein</fullName>
    </submittedName>
</protein>
<reference evidence="2 3" key="1">
    <citation type="submission" date="2020-08" db="EMBL/GenBank/DDBJ databases">
        <title>Novel species isolated from subtropical streams in China.</title>
        <authorList>
            <person name="Lu H."/>
        </authorList>
    </citation>
    <scope>NUCLEOTIDE SEQUENCE [LARGE SCALE GENOMIC DNA]</scope>
    <source>
        <strain evidence="2 3">KCTC 52442</strain>
    </source>
</reference>
<gene>
    <name evidence="2" type="ORF">H8K33_10125</name>
</gene>
<dbReference type="RefSeq" id="WP_186890890.1">
    <property type="nucleotide sequence ID" value="NZ_JACOFU010000003.1"/>
</dbReference>
<evidence type="ECO:0000259" key="1">
    <source>
        <dbReference type="Pfam" id="PF13699"/>
    </source>
</evidence>
<dbReference type="InterPro" id="IPR044929">
    <property type="entry name" value="DNA/RNA_non-sp_Endonuclease_sf"/>
</dbReference>
<proteinExistence type="predicted"/>
<comment type="caution">
    <text evidence="2">The sequence shown here is derived from an EMBL/GenBank/DDBJ whole genome shotgun (WGS) entry which is preliminary data.</text>
</comment>
<feature type="domain" description="eCIS core" evidence="1">
    <location>
        <begin position="133"/>
        <end position="198"/>
    </location>
</feature>